<protein>
    <submittedName>
        <fullName evidence="2">Kinase-like domain-containing protein</fullName>
    </submittedName>
</protein>
<name>A0A9P5P7G8_9AGAR</name>
<evidence type="ECO:0000313" key="3">
    <source>
        <dbReference type="Proteomes" id="UP000772434"/>
    </source>
</evidence>
<dbReference type="AlphaFoldDB" id="A0A9P5P7G8"/>
<dbReference type="PANTHER" id="PTHR21310">
    <property type="entry name" value="AMINOGLYCOSIDE PHOSPHOTRANSFERASE-RELATED-RELATED"/>
    <property type="match status" value="1"/>
</dbReference>
<dbReference type="Pfam" id="PF01636">
    <property type="entry name" value="APH"/>
    <property type="match status" value="1"/>
</dbReference>
<evidence type="ECO:0000259" key="1">
    <source>
        <dbReference type="Pfam" id="PF01636"/>
    </source>
</evidence>
<accession>A0A9P5P7G8</accession>
<sequence>MIIEGLSPGLLPPPKVIELEHCARRAMDASHSKLPSTTWTLDRVKTAISRGTEINSVCYGVDVVDIGDGCIVKFGTFVRAREAEATEFVAARTSIPVARIHATLYDEVTSTTYIVQDRIHGERLDKLLPTLDAEKLQVIEKELQLIFSQLSSLDTHGPMGMVGKPTYFLDFHPFPVDYIGSWKATTALEFVAWIIDATNTATDVTVFKPLDSNIFDDKMPHVFSHGDLVPENILVHDGHISGIIDWEYAGWYPYFWNPYIALRRPFLDSRWTKIIRNNMMTYNRECHVFSVNNYYLLITKELERKIAHNS</sequence>
<keyword evidence="2" id="KW-0808">Transferase</keyword>
<dbReference type="Proteomes" id="UP000772434">
    <property type="component" value="Unassembled WGS sequence"/>
</dbReference>
<dbReference type="PANTHER" id="PTHR21310:SF58">
    <property type="entry name" value="AMINOGLYCOSIDE PHOSPHOTRANSFERASE DOMAIN-CONTAINING PROTEIN"/>
    <property type="match status" value="1"/>
</dbReference>
<dbReference type="OrthoDB" id="8300194at2759"/>
<dbReference type="Gene3D" id="3.90.1200.10">
    <property type="match status" value="1"/>
</dbReference>
<keyword evidence="3" id="KW-1185">Reference proteome</keyword>
<dbReference type="EMBL" id="JADNRY010000358">
    <property type="protein sequence ID" value="KAF9058673.1"/>
    <property type="molecule type" value="Genomic_DNA"/>
</dbReference>
<dbReference type="InterPro" id="IPR011009">
    <property type="entry name" value="Kinase-like_dom_sf"/>
</dbReference>
<comment type="caution">
    <text evidence="2">The sequence shown here is derived from an EMBL/GenBank/DDBJ whole genome shotgun (WGS) entry which is preliminary data.</text>
</comment>
<proteinExistence type="predicted"/>
<feature type="domain" description="Aminoglycoside phosphotransferase" evidence="1">
    <location>
        <begin position="80"/>
        <end position="262"/>
    </location>
</feature>
<dbReference type="InterPro" id="IPR002575">
    <property type="entry name" value="Aminoglycoside_PTrfase"/>
</dbReference>
<keyword evidence="2" id="KW-0418">Kinase</keyword>
<gene>
    <name evidence="2" type="ORF">BDP27DRAFT_1432402</name>
</gene>
<reference evidence="2" key="1">
    <citation type="submission" date="2020-11" db="EMBL/GenBank/DDBJ databases">
        <authorList>
            <consortium name="DOE Joint Genome Institute"/>
            <person name="Ahrendt S."/>
            <person name="Riley R."/>
            <person name="Andreopoulos W."/>
            <person name="Labutti K."/>
            <person name="Pangilinan J."/>
            <person name="Ruiz-Duenas F.J."/>
            <person name="Barrasa J.M."/>
            <person name="Sanchez-Garcia M."/>
            <person name="Camarero S."/>
            <person name="Miyauchi S."/>
            <person name="Serrano A."/>
            <person name="Linde D."/>
            <person name="Babiker R."/>
            <person name="Drula E."/>
            <person name="Ayuso-Fernandez I."/>
            <person name="Pacheco R."/>
            <person name="Padilla G."/>
            <person name="Ferreira P."/>
            <person name="Barriuso J."/>
            <person name="Kellner H."/>
            <person name="Castanera R."/>
            <person name="Alfaro M."/>
            <person name="Ramirez L."/>
            <person name="Pisabarro A.G."/>
            <person name="Kuo A."/>
            <person name="Tritt A."/>
            <person name="Lipzen A."/>
            <person name="He G."/>
            <person name="Yan M."/>
            <person name="Ng V."/>
            <person name="Cullen D."/>
            <person name="Martin F."/>
            <person name="Rosso M.-N."/>
            <person name="Henrissat B."/>
            <person name="Hibbett D."/>
            <person name="Martinez A.T."/>
            <person name="Grigoriev I.V."/>
        </authorList>
    </citation>
    <scope>NUCLEOTIDE SEQUENCE</scope>
    <source>
        <strain evidence="2">AH 40177</strain>
    </source>
</reference>
<dbReference type="InterPro" id="IPR051678">
    <property type="entry name" value="AGP_Transferase"/>
</dbReference>
<evidence type="ECO:0000313" key="2">
    <source>
        <dbReference type="EMBL" id="KAF9058673.1"/>
    </source>
</evidence>
<organism evidence="2 3">
    <name type="scientific">Rhodocollybia butyracea</name>
    <dbReference type="NCBI Taxonomy" id="206335"/>
    <lineage>
        <taxon>Eukaryota</taxon>
        <taxon>Fungi</taxon>
        <taxon>Dikarya</taxon>
        <taxon>Basidiomycota</taxon>
        <taxon>Agaricomycotina</taxon>
        <taxon>Agaricomycetes</taxon>
        <taxon>Agaricomycetidae</taxon>
        <taxon>Agaricales</taxon>
        <taxon>Marasmiineae</taxon>
        <taxon>Omphalotaceae</taxon>
        <taxon>Rhodocollybia</taxon>
    </lineage>
</organism>
<dbReference type="GO" id="GO:0016301">
    <property type="term" value="F:kinase activity"/>
    <property type="evidence" value="ECO:0007669"/>
    <property type="project" value="UniProtKB-KW"/>
</dbReference>
<dbReference type="SUPFAM" id="SSF56112">
    <property type="entry name" value="Protein kinase-like (PK-like)"/>
    <property type="match status" value="1"/>
</dbReference>